<protein>
    <submittedName>
        <fullName evidence="1">Uncharacterized protein</fullName>
    </submittedName>
</protein>
<dbReference type="EMBL" id="VORO01000027">
    <property type="protein sequence ID" value="TXD87253.1"/>
    <property type="molecule type" value="Genomic_DNA"/>
</dbReference>
<evidence type="ECO:0000313" key="2">
    <source>
        <dbReference type="Proteomes" id="UP000321578"/>
    </source>
</evidence>
<reference evidence="1 2" key="1">
    <citation type="submission" date="2019-08" db="EMBL/GenBank/DDBJ databases">
        <title>Genomes of Subsaximicrobium wynnwilliamsii strains.</title>
        <authorList>
            <person name="Bowman J.P."/>
        </authorList>
    </citation>
    <scope>NUCLEOTIDE SEQUENCE [LARGE SCALE GENOMIC DNA]</scope>
    <source>
        <strain evidence="1 2">2-80-2</strain>
    </source>
</reference>
<keyword evidence="2" id="KW-1185">Reference proteome</keyword>
<accession>A0A5C6ZDK9</accession>
<organism evidence="1 2">
    <name type="scientific">Subsaximicrobium wynnwilliamsii</name>
    <dbReference type="NCBI Taxonomy" id="291179"/>
    <lineage>
        <taxon>Bacteria</taxon>
        <taxon>Pseudomonadati</taxon>
        <taxon>Bacteroidota</taxon>
        <taxon>Flavobacteriia</taxon>
        <taxon>Flavobacteriales</taxon>
        <taxon>Flavobacteriaceae</taxon>
        <taxon>Subsaximicrobium</taxon>
    </lineage>
</organism>
<name>A0A5C6ZDK9_9FLAO</name>
<evidence type="ECO:0000313" key="1">
    <source>
        <dbReference type="EMBL" id="TXD87253.1"/>
    </source>
</evidence>
<gene>
    <name evidence="1" type="ORF">ESY86_17620</name>
</gene>
<dbReference type="OrthoDB" id="822355at2"/>
<comment type="caution">
    <text evidence="1">The sequence shown here is derived from an EMBL/GenBank/DDBJ whole genome shotgun (WGS) entry which is preliminary data.</text>
</comment>
<sequence length="62" mass="6599">MRVAIAEPGIINTQLASAFSVDQKSFHPHSKRLGVLYSASLQTSTAATLVADQILEIAESNT</sequence>
<dbReference type="RefSeq" id="WP_147088044.1">
    <property type="nucleotide sequence ID" value="NZ_VORM01000021.1"/>
</dbReference>
<proteinExistence type="predicted"/>
<dbReference type="AlphaFoldDB" id="A0A5C6ZDK9"/>
<dbReference type="Proteomes" id="UP000321578">
    <property type="component" value="Unassembled WGS sequence"/>
</dbReference>